<accession>A0AC61DAE7</accession>
<evidence type="ECO:0000313" key="2">
    <source>
        <dbReference type="Proteomes" id="UP000224460"/>
    </source>
</evidence>
<dbReference type="EMBL" id="PEDL01000024">
    <property type="protein sequence ID" value="PHV69547.1"/>
    <property type="molecule type" value="Genomic_DNA"/>
</dbReference>
<organism evidence="1 2">
    <name type="scientific">Sporanaerobium hydrogeniformans</name>
    <dbReference type="NCBI Taxonomy" id="3072179"/>
    <lineage>
        <taxon>Bacteria</taxon>
        <taxon>Bacillati</taxon>
        <taxon>Bacillota</taxon>
        <taxon>Clostridia</taxon>
        <taxon>Lachnospirales</taxon>
        <taxon>Lachnospiraceae</taxon>
        <taxon>Sporanaerobium</taxon>
    </lineage>
</organism>
<dbReference type="Proteomes" id="UP000224460">
    <property type="component" value="Unassembled WGS sequence"/>
</dbReference>
<gene>
    <name evidence="1" type="ORF">CS063_14980</name>
</gene>
<protein>
    <submittedName>
        <fullName evidence="1">Uncharacterized protein</fullName>
    </submittedName>
</protein>
<comment type="caution">
    <text evidence="1">The sequence shown here is derived from an EMBL/GenBank/DDBJ whole genome shotgun (WGS) entry which is preliminary data.</text>
</comment>
<sequence length="123" mass="14113">MTNDEARKHFQDMQLDYSKITRLQLRKLQNMIEAELIDYLEKGTMEALQMDMTIASIRKNDVVFEDGKFVCGQIQVNGSYFSRREAVSFNRNGFIGFGGELSTKNVQPILTAFCKWCTKISIG</sequence>
<reference evidence="1" key="1">
    <citation type="submission" date="2017-10" db="EMBL/GenBank/DDBJ databases">
        <title>Genome sequence of cellulolytic Lachnospiraceae bacterium XHS1971 isolated from hotspring sediment.</title>
        <authorList>
            <person name="Vasudevan G."/>
            <person name="Joshi A.J."/>
            <person name="Hivarkar S."/>
            <person name="Lanjekar V.B."/>
            <person name="Dhakephalkar P.K."/>
            <person name="Dagar S."/>
        </authorList>
    </citation>
    <scope>NUCLEOTIDE SEQUENCE</scope>
    <source>
        <strain evidence="1">XHS1971</strain>
    </source>
</reference>
<keyword evidence="2" id="KW-1185">Reference proteome</keyword>
<proteinExistence type="predicted"/>
<evidence type="ECO:0000313" key="1">
    <source>
        <dbReference type="EMBL" id="PHV69547.1"/>
    </source>
</evidence>
<name>A0AC61DAE7_9FIRM</name>